<reference evidence="1 2" key="1">
    <citation type="submission" date="2014-11" db="EMBL/GenBank/DDBJ databases">
        <title>Draft Genome Sequences of Paenibacillus polymyxa NRRL B-30509 and Paenibacillus terrae NRRL B-30644, Strains from a Poultry Environment that Produce Tridecaptin A and Paenicidins.</title>
        <authorList>
            <person name="van Belkum M.J."/>
            <person name="Lohans C.T."/>
            <person name="Vederas J.C."/>
        </authorList>
    </citation>
    <scope>NUCLEOTIDE SEQUENCE [LARGE SCALE GENOMIC DNA]</scope>
    <source>
        <strain evidence="1 2">NRRL B-30644</strain>
    </source>
</reference>
<dbReference type="Gene3D" id="1.10.10.10">
    <property type="entry name" value="Winged helix-like DNA-binding domain superfamily/Winged helix DNA-binding domain"/>
    <property type="match status" value="1"/>
</dbReference>
<dbReference type="InterPro" id="IPR036388">
    <property type="entry name" value="WH-like_DNA-bd_sf"/>
</dbReference>
<dbReference type="PANTHER" id="PTHR33221:SF15">
    <property type="entry name" value="HTH-TYPE TRANSCRIPTIONAL REGULATOR YWGB-RELATED"/>
    <property type="match status" value="1"/>
</dbReference>
<dbReference type="RefSeq" id="WP_025685615.1">
    <property type="nucleotide sequence ID" value="NZ_JTHP01000010.1"/>
</dbReference>
<dbReference type="Proteomes" id="UP000032534">
    <property type="component" value="Unassembled WGS sequence"/>
</dbReference>
<dbReference type="PATRIC" id="fig|159743.3.peg.1712"/>
<name>A0A0D7X4B3_9BACL</name>
<protein>
    <submittedName>
        <fullName evidence="1">Transcriptional regulator</fullName>
    </submittedName>
</protein>
<proteinExistence type="predicted"/>
<dbReference type="PROSITE" id="PS51197">
    <property type="entry name" value="HTH_RRF2_2"/>
    <property type="match status" value="1"/>
</dbReference>
<organism evidence="1 2">
    <name type="scientific">Paenibacillus terrae</name>
    <dbReference type="NCBI Taxonomy" id="159743"/>
    <lineage>
        <taxon>Bacteria</taxon>
        <taxon>Bacillati</taxon>
        <taxon>Bacillota</taxon>
        <taxon>Bacilli</taxon>
        <taxon>Bacillales</taxon>
        <taxon>Paenibacillaceae</taxon>
        <taxon>Paenibacillus</taxon>
    </lineage>
</organism>
<dbReference type="EMBL" id="JTHP01000010">
    <property type="protein sequence ID" value="KJD46250.1"/>
    <property type="molecule type" value="Genomic_DNA"/>
</dbReference>
<comment type="caution">
    <text evidence="1">The sequence shown here is derived from an EMBL/GenBank/DDBJ whole genome shotgun (WGS) entry which is preliminary data.</text>
</comment>
<dbReference type="GO" id="GO:0003700">
    <property type="term" value="F:DNA-binding transcription factor activity"/>
    <property type="evidence" value="ECO:0007669"/>
    <property type="project" value="TreeGrafter"/>
</dbReference>
<evidence type="ECO:0000313" key="1">
    <source>
        <dbReference type="EMBL" id="KJD46250.1"/>
    </source>
</evidence>
<accession>A0A0D7X4B3</accession>
<sequence length="144" mass="15724">MSTHFSVSIHCLLLLAEGAPERMTSTLVASSINTNPVVVRRIMSRLKQAGLVDSSPGARGFRLSMSSSNINLKMIYEATKDDGPLFAIHSDSNHNCEVGKNIDALLDGLYTVAEQKIQAFFETVTLRDLEQALQQRVGQQSSSV</sequence>
<dbReference type="GO" id="GO:0005829">
    <property type="term" value="C:cytosol"/>
    <property type="evidence" value="ECO:0007669"/>
    <property type="project" value="TreeGrafter"/>
</dbReference>
<dbReference type="InterPro" id="IPR036390">
    <property type="entry name" value="WH_DNA-bd_sf"/>
</dbReference>
<dbReference type="Pfam" id="PF02082">
    <property type="entry name" value="Rrf2"/>
    <property type="match status" value="1"/>
</dbReference>
<dbReference type="PANTHER" id="PTHR33221">
    <property type="entry name" value="WINGED HELIX-TURN-HELIX TRANSCRIPTIONAL REGULATOR, RRF2 FAMILY"/>
    <property type="match status" value="1"/>
</dbReference>
<evidence type="ECO:0000313" key="2">
    <source>
        <dbReference type="Proteomes" id="UP000032534"/>
    </source>
</evidence>
<dbReference type="OrthoDB" id="213028at2"/>
<dbReference type="SUPFAM" id="SSF46785">
    <property type="entry name" value="Winged helix' DNA-binding domain"/>
    <property type="match status" value="1"/>
</dbReference>
<dbReference type="AlphaFoldDB" id="A0A0D7X4B3"/>
<keyword evidence="2" id="KW-1185">Reference proteome</keyword>
<gene>
    <name evidence="1" type="ORF">QD47_07795</name>
</gene>
<dbReference type="InterPro" id="IPR000944">
    <property type="entry name" value="Tscrpt_reg_Rrf2"/>
</dbReference>